<evidence type="ECO:0000256" key="6">
    <source>
        <dbReference type="ARBA" id="ARBA00023242"/>
    </source>
</evidence>
<evidence type="ECO:0000256" key="7">
    <source>
        <dbReference type="ARBA" id="ARBA00038021"/>
    </source>
</evidence>
<proteinExistence type="inferred from homology"/>
<accession>A0A8H4T5R9</accession>
<feature type="compositionally biased region" description="Polar residues" evidence="9">
    <location>
        <begin position="202"/>
        <end position="212"/>
    </location>
</feature>
<comment type="similarity">
    <text evidence="7">Belongs to the TALE/TGIF homeobox family.</text>
</comment>
<dbReference type="EMBL" id="JABFAI010000166">
    <property type="protein sequence ID" value="KAF4951810.1"/>
    <property type="molecule type" value="Genomic_DNA"/>
</dbReference>
<dbReference type="OrthoDB" id="10056939at2759"/>
<dbReference type="InterPro" id="IPR001356">
    <property type="entry name" value="HD"/>
</dbReference>
<comment type="subcellular location">
    <subcellularLocation>
        <location evidence="1 8">Nucleus</location>
    </subcellularLocation>
</comment>
<evidence type="ECO:0000256" key="2">
    <source>
        <dbReference type="ARBA" id="ARBA00023015"/>
    </source>
</evidence>
<dbReference type="GO" id="GO:0003677">
    <property type="term" value="F:DNA binding"/>
    <property type="evidence" value="ECO:0007669"/>
    <property type="project" value="UniProtKB-UniRule"/>
</dbReference>
<evidence type="ECO:0000256" key="1">
    <source>
        <dbReference type="ARBA" id="ARBA00004123"/>
    </source>
</evidence>
<dbReference type="FunFam" id="1.10.10.60:FF:000059">
    <property type="entry name" value="TGFB-induced factor homeobox 1"/>
    <property type="match status" value="1"/>
</dbReference>
<dbReference type="SUPFAM" id="SSF46689">
    <property type="entry name" value="Homeodomain-like"/>
    <property type="match status" value="1"/>
</dbReference>
<keyword evidence="5" id="KW-0804">Transcription</keyword>
<sequence length="412" mass="45788">MSMLATASPSPHPSSFGMPRPWETNRCPDYSLRPRTENDKVALPSIRQAFPELQLQTQPPLDLNTKPLSTGPPLGAPPLTAASPQYVHSPSSSKRRRLSMEREVETERVRQVPRLCYSPDGASPRQISPHLPIQGGSQENWAAPTRTSPFLTTGSSSHSVPTEVSERAESRPTLPSLPPPRSLERELPVGRGTAPSDGYRPPQQSMSHSRTPISEPGVSPYRENGYGYPYHHPTRYQSLSTGSAHSYDRTPFTPGTYNTPYQDFVRFGDMSSASLSGDNKQRKRRGNLPKETTDKLRAWFVAHLQHPYPTEDEKQDLMRQTGLQMNQISNWFINARRRQLPAMINNARAETDAMTGARGGDLKVLATTERGDFDHSKREPVGPLSDGEGATYDEELEALSQRRPGTINRGSV</sequence>
<evidence type="ECO:0000256" key="9">
    <source>
        <dbReference type="SAM" id="MobiDB-lite"/>
    </source>
</evidence>
<feature type="region of interest" description="Disordered" evidence="9">
    <location>
        <begin position="1"/>
        <end position="254"/>
    </location>
</feature>
<organism evidence="11 12">
    <name type="scientific">Fusarium gaditjirri</name>
    <dbReference type="NCBI Taxonomy" id="282569"/>
    <lineage>
        <taxon>Eukaryota</taxon>
        <taxon>Fungi</taxon>
        <taxon>Dikarya</taxon>
        <taxon>Ascomycota</taxon>
        <taxon>Pezizomycotina</taxon>
        <taxon>Sordariomycetes</taxon>
        <taxon>Hypocreomycetidae</taxon>
        <taxon>Hypocreales</taxon>
        <taxon>Nectriaceae</taxon>
        <taxon>Fusarium</taxon>
        <taxon>Fusarium nisikadoi species complex</taxon>
    </lineage>
</organism>
<evidence type="ECO:0000313" key="12">
    <source>
        <dbReference type="Proteomes" id="UP000604273"/>
    </source>
</evidence>
<feature type="domain" description="Homeobox" evidence="10">
    <location>
        <begin position="279"/>
        <end position="342"/>
    </location>
</feature>
<evidence type="ECO:0000256" key="8">
    <source>
        <dbReference type="PROSITE-ProRule" id="PRU00108"/>
    </source>
</evidence>
<feature type="compositionally biased region" description="Low complexity" evidence="9">
    <location>
        <begin position="67"/>
        <end position="84"/>
    </location>
</feature>
<name>A0A8H4T5R9_9HYPO</name>
<feature type="compositionally biased region" description="Polar residues" evidence="9">
    <location>
        <begin position="135"/>
        <end position="162"/>
    </location>
</feature>
<dbReference type="Proteomes" id="UP000604273">
    <property type="component" value="Unassembled WGS sequence"/>
</dbReference>
<feature type="region of interest" description="Disordered" evidence="9">
    <location>
        <begin position="272"/>
        <end position="291"/>
    </location>
</feature>
<reference evidence="11" key="2">
    <citation type="submission" date="2020-05" db="EMBL/GenBank/DDBJ databases">
        <authorList>
            <person name="Kim H.-S."/>
            <person name="Proctor R.H."/>
            <person name="Brown D.W."/>
        </authorList>
    </citation>
    <scope>NUCLEOTIDE SEQUENCE</scope>
    <source>
        <strain evidence="11">NRRL 45417</strain>
    </source>
</reference>
<comment type="caution">
    <text evidence="11">The sequence shown here is derived from an EMBL/GenBank/DDBJ whole genome shotgun (WGS) entry which is preliminary data.</text>
</comment>
<keyword evidence="4 8" id="KW-0371">Homeobox</keyword>
<keyword evidence="3 8" id="KW-0238">DNA-binding</keyword>
<keyword evidence="2" id="KW-0805">Transcription regulation</keyword>
<dbReference type="InterPro" id="IPR009057">
    <property type="entry name" value="Homeodomain-like_sf"/>
</dbReference>
<feature type="DNA-binding region" description="Homeobox" evidence="8">
    <location>
        <begin position="281"/>
        <end position="343"/>
    </location>
</feature>
<dbReference type="PANTHER" id="PTHR11850">
    <property type="entry name" value="HOMEOBOX PROTEIN TRANSCRIPTION FACTORS"/>
    <property type="match status" value="1"/>
</dbReference>
<dbReference type="CDD" id="cd00086">
    <property type="entry name" value="homeodomain"/>
    <property type="match status" value="1"/>
</dbReference>
<feature type="compositionally biased region" description="Polar residues" evidence="9">
    <location>
        <begin position="235"/>
        <end position="244"/>
    </location>
</feature>
<evidence type="ECO:0000259" key="10">
    <source>
        <dbReference type="PROSITE" id="PS50071"/>
    </source>
</evidence>
<keyword evidence="12" id="KW-1185">Reference proteome</keyword>
<keyword evidence="6 8" id="KW-0539">Nucleus</keyword>
<dbReference type="InterPro" id="IPR008422">
    <property type="entry name" value="KN_HD"/>
</dbReference>
<dbReference type="PROSITE" id="PS50071">
    <property type="entry name" value="HOMEOBOX_2"/>
    <property type="match status" value="1"/>
</dbReference>
<evidence type="ECO:0000256" key="4">
    <source>
        <dbReference type="ARBA" id="ARBA00023155"/>
    </source>
</evidence>
<dbReference type="Pfam" id="PF05920">
    <property type="entry name" value="Homeobox_KN"/>
    <property type="match status" value="1"/>
</dbReference>
<feature type="compositionally biased region" description="Basic and acidic residues" evidence="9">
    <location>
        <begin position="98"/>
        <end position="110"/>
    </location>
</feature>
<dbReference type="InterPro" id="IPR050224">
    <property type="entry name" value="TALE_homeobox"/>
</dbReference>
<protein>
    <recommendedName>
        <fullName evidence="10">Homeobox domain-containing protein</fullName>
    </recommendedName>
</protein>
<evidence type="ECO:0000313" key="11">
    <source>
        <dbReference type="EMBL" id="KAF4951810.1"/>
    </source>
</evidence>
<dbReference type="Gene3D" id="1.10.10.60">
    <property type="entry name" value="Homeodomain-like"/>
    <property type="match status" value="1"/>
</dbReference>
<gene>
    <name evidence="11" type="ORF">FGADI_7180</name>
</gene>
<dbReference type="AlphaFoldDB" id="A0A8H4T5R9"/>
<feature type="compositionally biased region" description="Basic and acidic residues" evidence="9">
    <location>
        <begin position="369"/>
        <end position="380"/>
    </location>
</feature>
<reference evidence="11" key="1">
    <citation type="journal article" date="2020" name="BMC Genomics">
        <title>Correction to: Identification and distribution of gene clusters required for synthesis of sphingolipid metabolism inhibitors in diverse species of the filamentous fungus Fusarium.</title>
        <authorList>
            <person name="Kim H.S."/>
            <person name="Lohmar J.M."/>
            <person name="Busman M."/>
            <person name="Brown D.W."/>
            <person name="Naumann T.A."/>
            <person name="Divon H.H."/>
            <person name="Lysoe E."/>
            <person name="Uhlig S."/>
            <person name="Proctor R.H."/>
        </authorList>
    </citation>
    <scope>NUCLEOTIDE SEQUENCE</scope>
    <source>
        <strain evidence="11">NRRL 45417</strain>
    </source>
</reference>
<evidence type="ECO:0000256" key="3">
    <source>
        <dbReference type="ARBA" id="ARBA00023125"/>
    </source>
</evidence>
<feature type="region of interest" description="Disordered" evidence="9">
    <location>
        <begin position="368"/>
        <end position="412"/>
    </location>
</feature>
<dbReference type="GO" id="GO:0005634">
    <property type="term" value="C:nucleus"/>
    <property type="evidence" value="ECO:0007669"/>
    <property type="project" value="UniProtKB-SubCell"/>
</dbReference>
<dbReference type="SMART" id="SM00389">
    <property type="entry name" value="HOX"/>
    <property type="match status" value="1"/>
</dbReference>
<dbReference type="GO" id="GO:0006355">
    <property type="term" value="P:regulation of DNA-templated transcription"/>
    <property type="evidence" value="ECO:0007669"/>
    <property type="project" value="InterPro"/>
</dbReference>
<evidence type="ECO:0000256" key="5">
    <source>
        <dbReference type="ARBA" id="ARBA00023163"/>
    </source>
</evidence>